<proteinExistence type="predicted"/>
<dbReference type="eggNOG" id="COG1146">
    <property type="taxonomic scope" value="Bacteria"/>
</dbReference>
<dbReference type="PANTHER" id="PTHR24960">
    <property type="entry name" value="PHOTOSYSTEM I IRON-SULFUR CENTER-RELATED"/>
    <property type="match status" value="1"/>
</dbReference>
<dbReference type="GO" id="GO:0046872">
    <property type="term" value="F:metal ion binding"/>
    <property type="evidence" value="ECO:0007669"/>
    <property type="project" value="UniProtKB-KW"/>
</dbReference>
<keyword evidence="4" id="KW-0411">Iron-sulfur</keyword>
<feature type="domain" description="4Fe-4S ferredoxin-type" evidence="5">
    <location>
        <begin position="31"/>
        <end position="61"/>
    </location>
</feature>
<organism evidence="6 7">
    <name type="scientific">Ilyobacter polytropus (strain ATCC 51220 / DSM 2926 / LMG 16218 / CuHBu1)</name>
    <dbReference type="NCBI Taxonomy" id="572544"/>
    <lineage>
        <taxon>Bacteria</taxon>
        <taxon>Fusobacteriati</taxon>
        <taxon>Fusobacteriota</taxon>
        <taxon>Fusobacteriia</taxon>
        <taxon>Fusobacteriales</taxon>
        <taxon>Fusobacteriaceae</taxon>
        <taxon>Ilyobacter</taxon>
    </lineage>
</organism>
<keyword evidence="3" id="KW-0408">Iron</keyword>
<keyword evidence="7" id="KW-1185">Reference proteome</keyword>
<dbReference type="InterPro" id="IPR017900">
    <property type="entry name" value="4Fe4S_Fe_S_CS"/>
</dbReference>
<dbReference type="Proteomes" id="UP000006875">
    <property type="component" value="Plasmid pILYOP02"/>
</dbReference>
<reference evidence="6 7" key="1">
    <citation type="journal article" date="2010" name="Stand. Genomic Sci.">
        <title>Complete genome sequence of Ilyobacter polytropus type strain (CuHbu1).</title>
        <authorList>
            <person name="Sikorski J."/>
            <person name="Chertkov O."/>
            <person name="Lapidus A."/>
            <person name="Nolan M."/>
            <person name="Lucas S."/>
            <person name="Del Rio T.G."/>
            <person name="Tice H."/>
            <person name="Cheng J.F."/>
            <person name="Tapia R."/>
            <person name="Han C."/>
            <person name="Goodwin L."/>
            <person name="Pitluck S."/>
            <person name="Liolios K."/>
            <person name="Ivanova N."/>
            <person name="Mavromatis K."/>
            <person name="Mikhailova N."/>
            <person name="Pati A."/>
            <person name="Chen A."/>
            <person name="Palaniappan K."/>
            <person name="Land M."/>
            <person name="Hauser L."/>
            <person name="Chang Y.J."/>
            <person name="Jeffries C.D."/>
            <person name="Brambilla E."/>
            <person name="Yasawong M."/>
            <person name="Rohde M."/>
            <person name="Pukall R."/>
            <person name="Spring S."/>
            <person name="Goker M."/>
            <person name="Woyke T."/>
            <person name="Bristow J."/>
            <person name="Eisen J.A."/>
            <person name="Markowitz V."/>
            <person name="Hugenholtz P."/>
            <person name="Kyrpides N.C."/>
            <person name="Klenk H.P."/>
        </authorList>
    </citation>
    <scope>NUCLEOTIDE SEQUENCE [LARGE SCALE GENOMIC DNA]</scope>
    <source>
        <strain evidence="7">ATCC 51220 / DSM 2926 / LMG 16218 / CuHBu1</strain>
        <plasmid evidence="7">pILYOP02</plasmid>
    </source>
</reference>
<evidence type="ECO:0000259" key="5">
    <source>
        <dbReference type="PROSITE" id="PS51379"/>
    </source>
</evidence>
<gene>
    <name evidence="6" type="ordered locus">Ilyop_2846</name>
</gene>
<dbReference type="HOGENOM" id="CLU_142910_1_0_0"/>
<dbReference type="SUPFAM" id="SSF54862">
    <property type="entry name" value="4Fe-4S ferredoxins"/>
    <property type="match status" value="1"/>
</dbReference>
<dbReference type="KEGG" id="ipo:Ilyop_2846"/>
<dbReference type="OrthoDB" id="9803192at2"/>
<dbReference type="PANTHER" id="PTHR24960:SF79">
    <property type="entry name" value="PHOTOSYSTEM I IRON-SULFUR CENTER"/>
    <property type="match status" value="1"/>
</dbReference>
<dbReference type="PROSITE" id="PS51379">
    <property type="entry name" value="4FE4S_FER_2"/>
    <property type="match status" value="2"/>
</dbReference>
<dbReference type="Gene3D" id="3.30.70.20">
    <property type="match status" value="1"/>
</dbReference>
<keyword evidence="2" id="KW-0479">Metal-binding</keyword>
<dbReference type="InterPro" id="IPR017896">
    <property type="entry name" value="4Fe4S_Fe-S-bd"/>
</dbReference>
<dbReference type="Gene3D" id="3.30.70.3270">
    <property type="match status" value="1"/>
</dbReference>
<keyword evidence="1" id="KW-0004">4Fe-4S</keyword>
<evidence type="ECO:0000256" key="1">
    <source>
        <dbReference type="ARBA" id="ARBA00022485"/>
    </source>
</evidence>
<geneLocation type="plasmid" evidence="6 7">
    <name>pILYOP02</name>
</geneLocation>
<evidence type="ECO:0000256" key="3">
    <source>
        <dbReference type="ARBA" id="ARBA00023004"/>
    </source>
</evidence>
<name>E3HDY6_ILYPC</name>
<dbReference type="EMBL" id="CP002283">
    <property type="protein sequence ID" value="ADO84598.1"/>
    <property type="molecule type" value="Genomic_DNA"/>
</dbReference>
<feature type="domain" description="4Fe-4S ferredoxin-type" evidence="5">
    <location>
        <begin position="1"/>
        <end position="30"/>
    </location>
</feature>
<keyword evidence="6" id="KW-0614">Plasmid</keyword>
<sequence length="104" mass="11857">MAIKIDAKRCIGCRLCVEVCPGNLISLDKKFKAEIYDPRECWDCTACMKECPVQAIEMYLFPETGGSGSTLFVKEEKNIMKWQIKENGVVVEEIEVNKKDSNKF</sequence>
<dbReference type="Pfam" id="PF12838">
    <property type="entry name" value="Fer4_7"/>
    <property type="match status" value="1"/>
</dbReference>
<accession>E3HDY6</accession>
<dbReference type="RefSeq" id="WP_013389250.1">
    <property type="nucleotide sequence ID" value="NC_014634.1"/>
</dbReference>
<evidence type="ECO:0000256" key="4">
    <source>
        <dbReference type="ARBA" id="ARBA00023014"/>
    </source>
</evidence>
<dbReference type="AlphaFoldDB" id="E3HDY6"/>
<dbReference type="GO" id="GO:0051539">
    <property type="term" value="F:4 iron, 4 sulfur cluster binding"/>
    <property type="evidence" value="ECO:0007669"/>
    <property type="project" value="UniProtKB-KW"/>
</dbReference>
<evidence type="ECO:0000313" key="7">
    <source>
        <dbReference type="Proteomes" id="UP000006875"/>
    </source>
</evidence>
<dbReference type="InterPro" id="IPR050157">
    <property type="entry name" value="PSI_iron-sulfur_center"/>
</dbReference>
<dbReference type="PROSITE" id="PS00198">
    <property type="entry name" value="4FE4S_FER_1"/>
    <property type="match status" value="2"/>
</dbReference>
<evidence type="ECO:0000313" key="6">
    <source>
        <dbReference type="EMBL" id="ADO84598.1"/>
    </source>
</evidence>
<evidence type="ECO:0000256" key="2">
    <source>
        <dbReference type="ARBA" id="ARBA00022723"/>
    </source>
</evidence>
<protein>
    <submittedName>
        <fullName evidence="6">4Fe-4S ferredoxin iron-sulfur binding domain protein</fullName>
    </submittedName>
</protein>